<protein>
    <recommendedName>
        <fullName evidence="2">Reverse transcriptase domain-containing protein</fullName>
    </recommendedName>
</protein>
<gene>
    <name evidence="1" type="ORF">Tci_893028</name>
</gene>
<evidence type="ECO:0000313" key="1">
    <source>
        <dbReference type="EMBL" id="GFD21059.1"/>
    </source>
</evidence>
<proteinExistence type="predicted"/>
<dbReference type="EMBL" id="BKCJ011327065">
    <property type="protein sequence ID" value="GFD21059.1"/>
    <property type="molecule type" value="Genomic_DNA"/>
</dbReference>
<feature type="non-terminal residue" evidence="1">
    <location>
        <position position="1"/>
    </location>
</feature>
<organism evidence="1">
    <name type="scientific">Tanacetum cinerariifolium</name>
    <name type="common">Dalmatian daisy</name>
    <name type="synonym">Chrysanthemum cinerariifolium</name>
    <dbReference type="NCBI Taxonomy" id="118510"/>
    <lineage>
        <taxon>Eukaryota</taxon>
        <taxon>Viridiplantae</taxon>
        <taxon>Streptophyta</taxon>
        <taxon>Embryophyta</taxon>
        <taxon>Tracheophyta</taxon>
        <taxon>Spermatophyta</taxon>
        <taxon>Magnoliopsida</taxon>
        <taxon>eudicotyledons</taxon>
        <taxon>Gunneridae</taxon>
        <taxon>Pentapetalae</taxon>
        <taxon>asterids</taxon>
        <taxon>campanulids</taxon>
        <taxon>Asterales</taxon>
        <taxon>Asteraceae</taxon>
        <taxon>Asteroideae</taxon>
        <taxon>Anthemideae</taxon>
        <taxon>Anthemidinae</taxon>
        <taxon>Tanacetum</taxon>
    </lineage>
</organism>
<reference evidence="1" key="1">
    <citation type="journal article" date="2019" name="Sci. Rep.">
        <title>Draft genome of Tanacetum cinerariifolium, the natural source of mosquito coil.</title>
        <authorList>
            <person name="Yamashiro T."/>
            <person name="Shiraishi A."/>
            <person name="Satake H."/>
            <person name="Nakayama K."/>
        </authorList>
    </citation>
    <scope>NUCLEOTIDE SEQUENCE</scope>
</reference>
<name>A0A699UHT0_TANCI</name>
<feature type="non-terminal residue" evidence="1">
    <location>
        <position position="165"/>
    </location>
</feature>
<accession>A0A699UHT0</accession>
<dbReference type="AlphaFoldDB" id="A0A699UHT0"/>
<sequence>TSDDERECDVPVKDDSSLVFKTFSNPLFDYNNDFTSSYDESLSDEEIPIEDFKVYSNPLFDDEIDLHFPRPLENFQSNTIIETLPTSPIPLEDSDSQRKEIDIFIGTDELLPPSIESDDYDSEGEIHVLEELLVNDSIFILENESFYFDHHDKPSYPRPPPKPPD</sequence>
<evidence type="ECO:0008006" key="2">
    <source>
        <dbReference type="Google" id="ProtNLM"/>
    </source>
</evidence>
<comment type="caution">
    <text evidence="1">The sequence shown here is derived from an EMBL/GenBank/DDBJ whole genome shotgun (WGS) entry which is preliminary data.</text>
</comment>